<reference evidence="1" key="1">
    <citation type="submission" date="2022-12" db="EMBL/GenBank/DDBJ databases">
        <authorList>
            <person name="Alioto T."/>
            <person name="Alioto T."/>
            <person name="Gomez Garrido J."/>
        </authorList>
    </citation>
    <scope>NUCLEOTIDE SEQUENCE</scope>
</reference>
<dbReference type="EMBL" id="OX395134">
    <property type="protein sequence ID" value="CAI5784741.1"/>
    <property type="molecule type" value="Genomic_DNA"/>
</dbReference>
<evidence type="ECO:0000313" key="1">
    <source>
        <dbReference type="EMBL" id="CAI5784741.1"/>
    </source>
</evidence>
<proteinExistence type="predicted"/>
<accession>A0AA35KW49</accession>
<protein>
    <submittedName>
        <fullName evidence="1">Uncharacterized protein</fullName>
    </submittedName>
</protein>
<dbReference type="Proteomes" id="UP001178461">
    <property type="component" value="Chromosome 9"/>
</dbReference>
<organism evidence="1 2">
    <name type="scientific">Podarcis lilfordi</name>
    <name type="common">Lilford's wall lizard</name>
    <dbReference type="NCBI Taxonomy" id="74358"/>
    <lineage>
        <taxon>Eukaryota</taxon>
        <taxon>Metazoa</taxon>
        <taxon>Chordata</taxon>
        <taxon>Craniata</taxon>
        <taxon>Vertebrata</taxon>
        <taxon>Euteleostomi</taxon>
        <taxon>Lepidosauria</taxon>
        <taxon>Squamata</taxon>
        <taxon>Bifurcata</taxon>
        <taxon>Unidentata</taxon>
        <taxon>Episquamata</taxon>
        <taxon>Laterata</taxon>
        <taxon>Lacertibaenia</taxon>
        <taxon>Lacertidae</taxon>
        <taxon>Podarcis</taxon>
    </lineage>
</organism>
<keyword evidence="2" id="KW-1185">Reference proteome</keyword>
<sequence length="100" mass="11156">MRRRRNGAGRVILNKRGTCRSCCCCCRRREQPLPSRRPAGRARERARERAGGVVITVGPARGGGRDRCEAAGLRRAQPELERTLDMSQVYKTKATSFGEP</sequence>
<dbReference type="AlphaFoldDB" id="A0AA35KW49"/>
<name>A0AA35KW49_9SAUR</name>
<evidence type="ECO:0000313" key="2">
    <source>
        <dbReference type="Proteomes" id="UP001178461"/>
    </source>
</evidence>
<gene>
    <name evidence="1" type="ORF">PODLI_1B030734</name>
</gene>